<dbReference type="CDD" id="cd05247">
    <property type="entry name" value="UDP_G4E_1_SDR_e"/>
    <property type="match status" value="1"/>
</dbReference>
<proteinExistence type="inferred from homology"/>
<sequence>MRVLVTGGAGYIGSHTLVELLRQGHEVACVDNYSNGAPEALRRVGELVPEGGLEAHEADIRDTEALDRIFDIFRPQAVIHFAGLKAVGESVEKPVEYYDVNVTGTLSLLRAMDRAGCGRIIFSSSATVYGEPVFLPYTEEHPLAPTSVYGHTKRMAEQILTDWAVARTEASVMLLRYFNPVGAHASGRIGEDPAGIPNNLMPFLAQVATGRQAKLRIFGDDYPTPDGTGVRDYIHVVDLARAHVAALERACRAAGTETYNIGTGQGYSVREMREAFSRAVGRELPFEVLPRRAADIAEMQSDCARAAHHLGWRAELGIEEMARDLWNWQSANPQGYATATDVNEDQVAGI</sequence>
<dbReference type="InterPro" id="IPR005886">
    <property type="entry name" value="UDP_G4E"/>
</dbReference>
<dbReference type="PANTHER" id="PTHR43725:SF47">
    <property type="entry name" value="UDP-GLUCOSE 4-EPIMERASE"/>
    <property type="match status" value="1"/>
</dbReference>
<dbReference type="NCBIfam" id="NF007956">
    <property type="entry name" value="PRK10675.1"/>
    <property type="match status" value="1"/>
</dbReference>
<name>U2YIG6_9RHOB</name>
<gene>
    <name evidence="12" type="ORF">MBELCI_0583</name>
</gene>
<evidence type="ECO:0000256" key="4">
    <source>
        <dbReference type="ARBA" id="ARBA00007637"/>
    </source>
</evidence>
<keyword evidence="13" id="KW-1185">Reference proteome</keyword>
<dbReference type="UniPathway" id="UPA00214"/>
<evidence type="ECO:0000256" key="6">
    <source>
        <dbReference type="ARBA" id="ARBA00018569"/>
    </source>
</evidence>
<evidence type="ECO:0000313" key="13">
    <source>
        <dbReference type="Proteomes" id="UP000016566"/>
    </source>
</evidence>
<dbReference type="Pfam" id="PF01370">
    <property type="entry name" value="Epimerase"/>
    <property type="match status" value="1"/>
</dbReference>
<evidence type="ECO:0000259" key="11">
    <source>
        <dbReference type="Pfam" id="PF01370"/>
    </source>
</evidence>
<dbReference type="GO" id="GO:0005829">
    <property type="term" value="C:cytosol"/>
    <property type="evidence" value="ECO:0007669"/>
    <property type="project" value="TreeGrafter"/>
</dbReference>
<comment type="similarity">
    <text evidence="4 10">Belongs to the NAD(P)-dependent epimerase/dehydratase family.</text>
</comment>
<dbReference type="PANTHER" id="PTHR43725">
    <property type="entry name" value="UDP-GLUCOSE 4-EPIMERASE"/>
    <property type="match status" value="1"/>
</dbReference>
<comment type="catalytic activity">
    <reaction evidence="1 10">
        <text>UDP-alpha-D-glucose = UDP-alpha-D-galactose</text>
        <dbReference type="Rhea" id="RHEA:22168"/>
        <dbReference type="ChEBI" id="CHEBI:58885"/>
        <dbReference type="ChEBI" id="CHEBI:66914"/>
        <dbReference type="EC" id="5.1.3.2"/>
    </reaction>
</comment>
<dbReference type="AlphaFoldDB" id="U2YIG6"/>
<dbReference type="InterPro" id="IPR001509">
    <property type="entry name" value="Epimerase_deHydtase"/>
</dbReference>
<comment type="subunit">
    <text evidence="10">Homodimer.</text>
</comment>
<keyword evidence="7 10" id="KW-0520">NAD</keyword>
<dbReference type="EC" id="5.1.3.2" evidence="5 10"/>
<evidence type="ECO:0000313" key="12">
    <source>
        <dbReference type="EMBL" id="GAD54531.1"/>
    </source>
</evidence>
<evidence type="ECO:0000256" key="2">
    <source>
        <dbReference type="ARBA" id="ARBA00001911"/>
    </source>
</evidence>
<dbReference type="Gene3D" id="3.90.25.10">
    <property type="entry name" value="UDP-galactose 4-epimerase, domain 1"/>
    <property type="match status" value="1"/>
</dbReference>
<evidence type="ECO:0000256" key="7">
    <source>
        <dbReference type="ARBA" id="ARBA00023027"/>
    </source>
</evidence>
<evidence type="ECO:0000256" key="10">
    <source>
        <dbReference type="RuleBase" id="RU366046"/>
    </source>
</evidence>
<dbReference type="SUPFAM" id="SSF51735">
    <property type="entry name" value="NAD(P)-binding Rossmann-fold domains"/>
    <property type="match status" value="1"/>
</dbReference>
<accession>U2YIG6</accession>
<evidence type="ECO:0000256" key="1">
    <source>
        <dbReference type="ARBA" id="ARBA00000083"/>
    </source>
</evidence>
<comment type="cofactor">
    <cofactor evidence="2 10">
        <name>NAD(+)</name>
        <dbReference type="ChEBI" id="CHEBI:57540"/>
    </cofactor>
</comment>
<evidence type="ECO:0000256" key="9">
    <source>
        <dbReference type="ARBA" id="ARBA00023235"/>
    </source>
</evidence>
<dbReference type="EMBL" id="BATB01000004">
    <property type="protein sequence ID" value="GAD54531.1"/>
    <property type="molecule type" value="Genomic_DNA"/>
</dbReference>
<comment type="caution">
    <text evidence="12">The sequence shown here is derived from an EMBL/GenBank/DDBJ whole genome shotgun (WGS) entry which is preliminary data.</text>
</comment>
<dbReference type="InterPro" id="IPR036291">
    <property type="entry name" value="NAD(P)-bd_dom_sf"/>
</dbReference>
<comment type="pathway">
    <text evidence="3 10">Carbohydrate metabolism; galactose metabolism.</text>
</comment>
<keyword evidence="10" id="KW-0119">Carbohydrate metabolism</keyword>
<evidence type="ECO:0000256" key="3">
    <source>
        <dbReference type="ARBA" id="ARBA00004947"/>
    </source>
</evidence>
<reference evidence="12" key="1">
    <citation type="journal article" date="2013" name="Genome Announc.">
        <title>Draft Genome Sequence of Loktanella cinnabarina LL-001T, Isolated from Deep-Sea Floor Sediment.</title>
        <authorList>
            <person name="Nishi S."/>
            <person name="Tsubouchi T."/>
            <person name="Takaki Y."/>
            <person name="Koyanagi R."/>
            <person name="Satoh N."/>
            <person name="Maruyama T."/>
            <person name="Hatada Y."/>
        </authorList>
    </citation>
    <scope>NUCLEOTIDE SEQUENCE [LARGE SCALE GENOMIC DNA]</scope>
    <source>
        <strain evidence="12">LL-001</strain>
    </source>
</reference>
<dbReference type="NCBIfam" id="TIGR01179">
    <property type="entry name" value="galE"/>
    <property type="match status" value="1"/>
</dbReference>
<protein>
    <recommendedName>
        <fullName evidence="6 10">UDP-glucose 4-epimerase</fullName>
        <ecNumber evidence="5 10">5.1.3.2</ecNumber>
    </recommendedName>
</protein>
<keyword evidence="8" id="KW-0299">Galactose metabolism</keyword>
<dbReference type="STRING" id="1337093.MBELCI_0583"/>
<evidence type="ECO:0000256" key="5">
    <source>
        <dbReference type="ARBA" id="ARBA00013189"/>
    </source>
</evidence>
<dbReference type="GO" id="GO:0003978">
    <property type="term" value="F:UDP-glucose 4-epimerase activity"/>
    <property type="evidence" value="ECO:0007669"/>
    <property type="project" value="UniProtKB-UniRule"/>
</dbReference>
<organism evidence="12 13">
    <name type="scientific">Limimaricola cinnabarinus LL-001</name>
    <dbReference type="NCBI Taxonomy" id="1337093"/>
    <lineage>
        <taxon>Bacteria</taxon>
        <taxon>Pseudomonadati</taxon>
        <taxon>Pseudomonadota</taxon>
        <taxon>Alphaproteobacteria</taxon>
        <taxon>Rhodobacterales</taxon>
        <taxon>Paracoccaceae</taxon>
        <taxon>Limimaricola</taxon>
    </lineage>
</organism>
<evidence type="ECO:0000256" key="8">
    <source>
        <dbReference type="ARBA" id="ARBA00023144"/>
    </source>
</evidence>
<keyword evidence="9 10" id="KW-0413">Isomerase</keyword>
<dbReference type="Proteomes" id="UP000016566">
    <property type="component" value="Unassembled WGS sequence"/>
</dbReference>
<dbReference type="GO" id="GO:0006012">
    <property type="term" value="P:galactose metabolic process"/>
    <property type="evidence" value="ECO:0007669"/>
    <property type="project" value="UniProtKB-UniPathway"/>
</dbReference>
<dbReference type="Gene3D" id="3.40.50.720">
    <property type="entry name" value="NAD(P)-binding Rossmann-like Domain"/>
    <property type="match status" value="1"/>
</dbReference>
<dbReference type="eggNOG" id="COG1087">
    <property type="taxonomic scope" value="Bacteria"/>
</dbReference>
<feature type="domain" description="NAD-dependent epimerase/dehydratase" evidence="11">
    <location>
        <begin position="3"/>
        <end position="262"/>
    </location>
</feature>